<dbReference type="HAMAP" id="MF_00323">
    <property type="entry name" value="Ferrochelatase"/>
    <property type="match status" value="1"/>
</dbReference>
<dbReference type="Proteomes" id="UP000326367">
    <property type="component" value="Unassembled WGS sequence"/>
</dbReference>
<comment type="pathway">
    <text evidence="7 8">Porphyrin-containing compound metabolism; protoheme biosynthesis; protoheme from protoporphyrin-IX: step 1/1.</text>
</comment>
<proteinExistence type="inferred from homology"/>
<comment type="similarity">
    <text evidence="1 7 8">Belongs to the ferrochelatase family.</text>
</comment>
<feature type="binding site" evidence="7">
    <location>
        <position position="275"/>
    </location>
    <ligand>
        <name>Fe(2+)</name>
        <dbReference type="ChEBI" id="CHEBI:29033"/>
    </ligand>
</feature>
<comment type="caution">
    <text evidence="9">The sequence shown here is derived from an EMBL/GenBank/DDBJ whole genome shotgun (WGS) entry which is preliminary data.</text>
</comment>
<dbReference type="Pfam" id="PF00762">
    <property type="entry name" value="Ferrochelatase"/>
    <property type="match status" value="1"/>
</dbReference>
<keyword evidence="3 7" id="KW-0350">Heme biosynthesis</keyword>
<comment type="catalytic activity">
    <reaction evidence="6">
        <text>Fe-coproporphyrin III + 2 H(+) = coproporphyrin III + Fe(2+)</text>
        <dbReference type="Rhea" id="RHEA:49572"/>
        <dbReference type="ChEBI" id="CHEBI:15378"/>
        <dbReference type="ChEBI" id="CHEBI:29033"/>
        <dbReference type="ChEBI" id="CHEBI:68438"/>
        <dbReference type="ChEBI" id="CHEBI:131725"/>
        <dbReference type="EC" id="4.99.1.9"/>
    </reaction>
    <physiologicalReaction direction="right-to-left" evidence="6">
        <dbReference type="Rhea" id="RHEA:49574"/>
    </physiologicalReaction>
</comment>
<evidence type="ECO:0000256" key="1">
    <source>
        <dbReference type="ARBA" id="ARBA00007718"/>
    </source>
</evidence>
<keyword evidence="4 7" id="KW-0456">Lyase</keyword>
<evidence type="ECO:0000256" key="3">
    <source>
        <dbReference type="ARBA" id="ARBA00023133"/>
    </source>
</evidence>
<accession>A0ABQ6T3K6</accession>
<protein>
    <recommendedName>
        <fullName evidence="7 8">Ferrochelatase</fullName>
        <ecNumber evidence="7 8">4.98.1.1</ecNumber>
    </recommendedName>
    <alternativeName>
        <fullName evidence="7">Heme synthase</fullName>
    </alternativeName>
    <alternativeName>
        <fullName evidence="7">Protoheme ferro-lyase</fullName>
    </alternativeName>
</protein>
<name>A0ABQ6T3K6_9GAMM</name>
<dbReference type="RefSeq" id="WP_150453672.1">
    <property type="nucleotide sequence ID" value="NZ_VYKI01000004.1"/>
</dbReference>
<keyword evidence="10" id="KW-1185">Reference proteome</keyword>
<sequence length="320" mass="35298">MLDAPDTAVLAVNLGTPETPTAPAVRRYLAEFLSDPRVVSIPALLWQPLLRGLILPLRSGRSAAKYALVWLPEGSPLMVHTRRLAEAMQALLPSLRVRHAMRYGAPALTAELDRLAAEGVRRIVVLPLYPQYSTTTTASIEDRVDDWQRRHPGITISLVQDYSVDPDWVAAVAGSIQRYWQQHGRGQKLVFSFHGIPQRLADAGDPYPQRCEASAQAIAKALGLAADEWQLGYQSRFGRERWLQPYAEPSLWALAEAGVKQIDVVCPGFATDCLETLEEVAMGFTETLAERGAQMRYIPCLNAEPEHARALARLAVASLA</sequence>
<comment type="subcellular location">
    <subcellularLocation>
        <location evidence="7 8">Cytoplasm</location>
    </subcellularLocation>
</comment>
<evidence type="ECO:0000256" key="4">
    <source>
        <dbReference type="ARBA" id="ARBA00023239"/>
    </source>
</evidence>
<evidence type="ECO:0000313" key="10">
    <source>
        <dbReference type="Proteomes" id="UP000326367"/>
    </source>
</evidence>
<evidence type="ECO:0000256" key="8">
    <source>
        <dbReference type="RuleBase" id="RU000607"/>
    </source>
</evidence>
<keyword evidence="5 7" id="KW-0627">Porphyrin biosynthesis</keyword>
<dbReference type="CDD" id="cd03411">
    <property type="entry name" value="Ferrochelatase_N"/>
    <property type="match status" value="1"/>
</dbReference>
<feature type="binding site" evidence="7">
    <location>
        <position position="194"/>
    </location>
    <ligand>
        <name>Fe(2+)</name>
        <dbReference type="ChEBI" id="CHEBI:29033"/>
    </ligand>
</feature>
<evidence type="ECO:0000256" key="5">
    <source>
        <dbReference type="ARBA" id="ARBA00023244"/>
    </source>
</evidence>
<comment type="catalytic activity">
    <reaction evidence="7 8">
        <text>heme b + 2 H(+) = protoporphyrin IX + Fe(2+)</text>
        <dbReference type="Rhea" id="RHEA:22584"/>
        <dbReference type="ChEBI" id="CHEBI:15378"/>
        <dbReference type="ChEBI" id="CHEBI:29033"/>
        <dbReference type="ChEBI" id="CHEBI:57306"/>
        <dbReference type="ChEBI" id="CHEBI:60344"/>
        <dbReference type="EC" id="4.98.1.1"/>
    </reaction>
</comment>
<keyword evidence="7" id="KW-0479">Metal-binding</keyword>
<comment type="function">
    <text evidence="7 8">Catalyzes the ferrous insertion into protoporphyrin IX.</text>
</comment>
<dbReference type="PROSITE" id="PS00534">
    <property type="entry name" value="FERROCHELATASE"/>
    <property type="match status" value="1"/>
</dbReference>
<dbReference type="InterPro" id="IPR033644">
    <property type="entry name" value="Ferrochelatase_C"/>
</dbReference>
<dbReference type="SUPFAM" id="SSF53800">
    <property type="entry name" value="Chelatase"/>
    <property type="match status" value="1"/>
</dbReference>
<dbReference type="InterPro" id="IPR001015">
    <property type="entry name" value="Ferrochelatase"/>
</dbReference>
<dbReference type="PANTHER" id="PTHR11108:SF1">
    <property type="entry name" value="FERROCHELATASE, MITOCHONDRIAL"/>
    <property type="match status" value="1"/>
</dbReference>
<evidence type="ECO:0000256" key="2">
    <source>
        <dbReference type="ARBA" id="ARBA00023004"/>
    </source>
</evidence>
<organism evidence="9 10">
    <name type="scientific">Stenotrophomonas cyclobalanopsidis</name>
    <dbReference type="NCBI Taxonomy" id="2771362"/>
    <lineage>
        <taxon>Bacteria</taxon>
        <taxon>Pseudomonadati</taxon>
        <taxon>Pseudomonadota</taxon>
        <taxon>Gammaproteobacteria</taxon>
        <taxon>Lysobacterales</taxon>
        <taxon>Lysobacteraceae</taxon>
        <taxon>Stenotrophomonas</taxon>
    </lineage>
</organism>
<keyword evidence="2 7" id="KW-0408">Iron</keyword>
<dbReference type="InterPro" id="IPR033659">
    <property type="entry name" value="Ferrochelatase_N"/>
</dbReference>
<dbReference type="EMBL" id="VYKI01000004">
    <property type="protein sequence ID" value="KAA9002145.1"/>
    <property type="molecule type" value="Genomic_DNA"/>
</dbReference>
<keyword evidence="7 8" id="KW-0963">Cytoplasm</keyword>
<dbReference type="Gene3D" id="3.40.50.1400">
    <property type="match status" value="2"/>
</dbReference>
<dbReference type="PANTHER" id="PTHR11108">
    <property type="entry name" value="FERROCHELATASE"/>
    <property type="match status" value="1"/>
</dbReference>
<gene>
    <name evidence="7" type="primary">hemH</name>
    <name evidence="9" type="ORF">FJU31_04515</name>
</gene>
<dbReference type="CDD" id="cd00419">
    <property type="entry name" value="Ferrochelatase_C"/>
    <property type="match status" value="1"/>
</dbReference>
<evidence type="ECO:0000256" key="6">
    <source>
        <dbReference type="ARBA" id="ARBA00024536"/>
    </source>
</evidence>
<evidence type="ECO:0000313" key="9">
    <source>
        <dbReference type="EMBL" id="KAA9002145.1"/>
    </source>
</evidence>
<dbReference type="InterPro" id="IPR019772">
    <property type="entry name" value="Ferrochelatase_AS"/>
</dbReference>
<dbReference type="GO" id="GO:0016829">
    <property type="term" value="F:lyase activity"/>
    <property type="evidence" value="ECO:0007669"/>
    <property type="project" value="UniProtKB-KW"/>
</dbReference>
<dbReference type="EC" id="4.98.1.1" evidence="7 8"/>
<dbReference type="NCBIfam" id="TIGR00109">
    <property type="entry name" value="hemH"/>
    <property type="match status" value="1"/>
</dbReference>
<evidence type="ECO:0000256" key="7">
    <source>
        <dbReference type="HAMAP-Rule" id="MF_00323"/>
    </source>
</evidence>
<reference evidence="9 10" key="1">
    <citation type="journal article" date="2020" name="Antonie Van Leeuwenhoek">
        <title>Stenotrophomonas cyclobalanopsidis sp. nov., isolated from the leaf spot disease of Cyclobalanopsis patelliformis.</title>
        <authorList>
            <person name="Bian D.R."/>
            <person name="Xue H."/>
            <person name="Piao C.G."/>
            <person name="Li Y."/>
        </authorList>
    </citation>
    <scope>NUCLEOTIDE SEQUENCE [LARGE SCALE GENOMIC DNA]</scope>
    <source>
        <strain evidence="9 10">TPQG1-4</strain>
    </source>
</reference>